<evidence type="ECO:0000313" key="3">
    <source>
        <dbReference type="EMBL" id="SNT71579.1"/>
    </source>
</evidence>
<feature type="binding site" evidence="2">
    <location>
        <position position="61"/>
    </location>
    <ligand>
        <name>Fe cation</name>
        <dbReference type="ChEBI" id="CHEBI:24875"/>
        <label>1</label>
    </ligand>
</feature>
<dbReference type="Gene3D" id="3.60.21.10">
    <property type="match status" value="1"/>
</dbReference>
<dbReference type="PIRSF" id="PIRSF004789">
    <property type="entry name" value="DR1281"/>
    <property type="match status" value="1"/>
</dbReference>
<feature type="binding site" evidence="2">
    <location>
        <position position="175"/>
    </location>
    <ligand>
        <name>Fe cation</name>
        <dbReference type="ChEBI" id="CHEBI:24875"/>
        <label>2</label>
    </ligand>
</feature>
<keyword evidence="4" id="KW-1185">Reference proteome</keyword>
<evidence type="ECO:0008006" key="5">
    <source>
        <dbReference type="Google" id="ProtNLM"/>
    </source>
</evidence>
<dbReference type="PANTHER" id="PTHR36303:SF1">
    <property type="entry name" value="2',3'-CYCLIC-NUCLEOTIDE 2'-PHOSPHODIESTERASE"/>
    <property type="match status" value="1"/>
</dbReference>
<dbReference type="InterPro" id="IPR005235">
    <property type="entry name" value="YmdB-like"/>
</dbReference>
<protein>
    <recommendedName>
        <fullName evidence="5">Capsule synthesis protein CapA domain-containing protein</fullName>
    </recommendedName>
</protein>
<feature type="binding site" evidence="2">
    <location>
        <position position="60"/>
    </location>
    <ligand>
        <name>Fe cation</name>
        <dbReference type="ChEBI" id="CHEBI:24875"/>
        <label>2</label>
    </ligand>
</feature>
<sequence>MHSCACRFLLERLAALSYRFGMRILFLGDVMGRSGRRAISGELPALRARLKADFVVVNAENASGGRGVTAGHAQLLLDSGADCLTLGDHAFDQKDMLSFIDKEPRIIRPLNFAKEAPGRGAGVFSDQRGRKILVTQALGQVFMSRPYDDPFSALDEVLRAHPPGGMVQAALVDIHAEATSEKMAIGHFCDGRSSLVVGTHTHVPTGDAQILARGTGYLTDAGMCGDYDSVIGMDKVEPIRRFVTGMVRDRFTPAEGEATLCGVLVETDDRSGQAKRIMPVREGGRLLQTEAGKTT</sequence>
<dbReference type="GO" id="GO:0046872">
    <property type="term" value="F:metal ion binding"/>
    <property type="evidence" value="ECO:0007669"/>
    <property type="project" value="UniProtKB-KW"/>
</dbReference>
<dbReference type="SUPFAM" id="SSF56300">
    <property type="entry name" value="Metallo-dependent phosphatases"/>
    <property type="match status" value="1"/>
</dbReference>
<evidence type="ECO:0000256" key="1">
    <source>
        <dbReference type="PIRSR" id="PIRSR004789-50"/>
    </source>
</evidence>
<dbReference type="EMBL" id="FZQB01000002">
    <property type="protein sequence ID" value="SNT71579.1"/>
    <property type="molecule type" value="Genomic_DNA"/>
</dbReference>
<feature type="binding site" evidence="2">
    <location>
        <position position="202"/>
    </location>
    <ligand>
        <name>Fe cation</name>
        <dbReference type="ChEBI" id="CHEBI:24875"/>
        <label>1</label>
    </ligand>
</feature>
<dbReference type="PANTHER" id="PTHR36303">
    <property type="entry name" value="2',3'-CYCLIC-NUCLEOTIDE 2'-PHOSPHODIESTERASE"/>
    <property type="match status" value="1"/>
</dbReference>
<dbReference type="Pfam" id="PF13277">
    <property type="entry name" value="YmdB"/>
    <property type="match status" value="1"/>
</dbReference>
<dbReference type="InterPro" id="IPR029052">
    <property type="entry name" value="Metallo-depent_PP-like"/>
</dbReference>
<feature type="binding site" evidence="2">
    <location>
        <position position="29"/>
    </location>
    <ligand>
        <name>Fe cation</name>
        <dbReference type="ChEBI" id="CHEBI:24875"/>
        <label>1</label>
    </ligand>
</feature>
<feature type="binding site" evidence="2">
    <location>
        <position position="60"/>
    </location>
    <ligand>
        <name>Fe cation</name>
        <dbReference type="ChEBI" id="CHEBI:24875"/>
        <label>1</label>
    </ligand>
</feature>
<gene>
    <name evidence="3" type="ORF">SAMN05444959_10287</name>
</gene>
<organism evidence="3 4">
    <name type="scientific">Paracoccus seriniphilus</name>
    <dbReference type="NCBI Taxonomy" id="184748"/>
    <lineage>
        <taxon>Bacteria</taxon>
        <taxon>Pseudomonadati</taxon>
        <taxon>Pseudomonadota</taxon>
        <taxon>Alphaproteobacteria</taxon>
        <taxon>Rhodobacterales</taxon>
        <taxon>Paracoccaceae</taxon>
        <taxon>Paracoccus</taxon>
    </lineage>
</organism>
<dbReference type="GO" id="GO:0004113">
    <property type="term" value="F:2',3'-cyclic-nucleotide 3'-phosphodiesterase activity"/>
    <property type="evidence" value="ECO:0007669"/>
    <property type="project" value="TreeGrafter"/>
</dbReference>
<reference evidence="3 4" key="1">
    <citation type="submission" date="2017-07" db="EMBL/GenBank/DDBJ databases">
        <authorList>
            <person name="Sun Z.S."/>
            <person name="Albrecht U."/>
            <person name="Echele G."/>
            <person name="Lee C.C."/>
        </authorList>
    </citation>
    <scope>NUCLEOTIDE SEQUENCE [LARGE SCALE GENOMIC DNA]</scope>
    <source>
        <strain evidence="3 4">DSM 14827</strain>
    </source>
</reference>
<feature type="binding site" evidence="2">
    <location>
        <position position="200"/>
    </location>
    <ligand>
        <name>Fe cation</name>
        <dbReference type="ChEBI" id="CHEBI:24875"/>
        <label>2</label>
    </ligand>
</feature>
<name>A0A239PMN8_9RHOB</name>
<dbReference type="Proteomes" id="UP000198307">
    <property type="component" value="Unassembled WGS sequence"/>
</dbReference>
<accession>A0A239PMN8</accession>
<feature type="binding site" evidence="2">
    <location>
        <position position="88"/>
    </location>
    <ligand>
        <name>Fe cation</name>
        <dbReference type="ChEBI" id="CHEBI:24875"/>
        <label>2</label>
    </ligand>
</feature>
<dbReference type="AlphaFoldDB" id="A0A239PMN8"/>
<feature type="active site" description="Proton donor" evidence="1">
    <location>
        <position position="89"/>
    </location>
</feature>
<keyword evidence="2" id="KW-0479">Metal-binding</keyword>
<evidence type="ECO:0000313" key="4">
    <source>
        <dbReference type="Proteomes" id="UP000198307"/>
    </source>
</evidence>
<evidence type="ECO:0000256" key="2">
    <source>
        <dbReference type="PIRSR" id="PIRSR004789-51"/>
    </source>
</evidence>
<proteinExistence type="predicted"/>